<reference evidence="1 2" key="1">
    <citation type="submission" date="2019-02" db="EMBL/GenBank/DDBJ databases">
        <title>Deep-cultivation of Planctomycetes and their phenomic and genomic characterization uncovers novel biology.</title>
        <authorList>
            <person name="Wiegand S."/>
            <person name="Jogler M."/>
            <person name="Boedeker C."/>
            <person name="Pinto D."/>
            <person name="Vollmers J."/>
            <person name="Rivas-Marin E."/>
            <person name="Kohn T."/>
            <person name="Peeters S.H."/>
            <person name="Heuer A."/>
            <person name="Rast P."/>
            <person name="Oberbeckmann S."/>
            <person name="Bunk B."/>
            <person name="Jeske O."/>
            <person name="Meyerdierks A."/>
            <person name="Storesund J.E."/>
            <person name="Kallscheuer N."/>
            <person name="Luecker S."/>
            <person name="Lage O.M."/>
            <person name="Pohl T."/>
            <person name="Merkel B.J."/>
            <person name="Hornburger P."/>
            <person name="Mueller R.-W."/>
            <person name="Bruemmer F."/>
            <person name="Labrenz M."/>
            <person name="Spormann A.M."/>
            <person name="Op Den Camp H."/>
            <person name="Overmann J."/>
            <person name="Amann R."/>
            <person name="Jetten M.S.M."/>
            <person name="Mascher T."/>
            <person name="Medema M.H."/>
            <person name="Devos D.P."/>
            <person name="Kaster A.-K."/>
            <person name="Ovreas L."/>
            <person name="Rohde M."/>
            <person name="Galperin M.Y."/>
            <person name="Jogler C."/>
        </authorList>
    </citation>
    <scope>NUCLEOTIDE SEQUENCE [LARGE SCALE GENOMIC DNA]</scope>
    <source>
        <strain evidence="1 2">V7</strain>
    </source>
</reference>
<proteinExistence type="predicted"/>
<dbReference type="EMBL" id="SJPZ01000001">
    <property type="protein sequence ID" value="TWU66063.1"/>
    <property type="molecule type" value="Genomic_DNA"/>
</dbReference>
<organism evidence="1 2">
    <name type="scientific">Crateriforma conspicua</name>
    <dbReference type="NCBI Taxonomy" id="2527996"/>
    <lineage>
        <taxon>Bacteria</taxon>
        <taxon>Pseudomonadati</taxon>
        <taxon>Planctomycetota</taxon>
        <taxon>Planctomycetia</taxon>
        <taxon>Planctomycetales</taxon>
        <taxon>Planctomycetaceae</taxon>
        <taxon>Crateriforma</taxon>
    </lineage>
</organism>
<comment type="caution">
    <text evidence="1">The sequence shown here is derived from an EMBL/GenBank/DDBJ whole genome shotgun (WGS) entry which is preliminary data.</text>
</comment>
<protein>
    <submittedName>
        <fullName evidence="1">Uncharacterized protein</fullName>
    </submittedName>
</protein>
<evidence type="ECO:0000313" key="1">
    <source>
        <dbReference type="EMBL" id="TWU66063.1"/>
    </source>
</evidence>
<evidence type="ECO:0000313" key="2">
    <source>
        <dbReference type="Proteomes" id="UP000316476"/>
    </source>
</evidence>
<accession>A0A5C6FYF9</accession>
<sequence>MRSCVVVVAGLAAGSIKTTLAKRCFVDDHGRIPADLTKEPMSKGVKPIAWLTAMTMPTECGALSGSRRPRNASFQCEASRPMDQHNGAGSEGDFSDGQNVACVVSAVACEGFPHDQGRRSTSAAAFAKRRFQSPCADRAQRCHRHQHGPARTTRVHAIRQDIQT</sequence>
<name>A0A5C6FYF9_9PLAN</name>
<gene>
    <name evidence="1" type="ORF">V7x_16200</name>
</gene>
<dbReference type="AlphaFoldDB" id="A0A5C6FYF9"/>
<dbReference type="Proteomes" id="UP000316476">
    <property type="component" value="Unassembled WGS sequence"/>
</dbReference>